<dbReference type="InterPro" id="IPR021638">
    <property type="entry name" value="DUF3244"/>
</dbReference>
<accession>A0A6G9AN90</accession>
<protein>
    <submittedName>
        <fullName evidence="2">DUF3244 domain-containing protein</fullName>
    </submittedName>
</protein>
<organism evidence="2 3">
    <name type="scientific">Spirosoma aureum</name>
    <dbReference type="NCBI Taxonomy" id="2692134"/>
    <lineage>
        <taxon>Bacteria</taxon>
        <taxon>Pseudomonadati</taxon>
        <taxon>Bacteroidota</taxon>
        <taxon>Cytophagia</taxon>
        <taxon>Cytophagales</taxon>
        <taxon>Cytophagaceae</taxon>
        <taxon>Spirosoma</taxon>
    </lineage>
</organism>
<dbReference type="AlphaFoldDB" id="A0A6G9AN90"/>
<evidence type="ECO:0000313" key="3">
    <source>
        <dbReference type="Proteomes" id="UP000501802"/>
    </source>
</evidence>
<keyword evidence="3" id="KW-1185">Reference proteome</keyword>
<evidence type="ECO:0000256" key="1">
    <source>
        <dbReference type="SAM" id="SignalP"/>
    </source>
</evidence>
<dbReference type="RefSeq" id="WP_167209511.1">
    <property type="nucleotide sequence ID" value="NZ_CP050063.1"/>
</dbReference>
<dbReference type="Proteomes" id="UP000501802">
    <property type="component" value="Chromosome"/>
</dbReference>
<name>A0A6G9AN90_9BACT</name>
<keyword evidence="1" id="KW-0732">Signal</keyword>
<gene>
    <name evidence="2" type="ORF">G8759_15635</name>
</gene>
<sequence length="118" mass="12547">MKKILLLVLGLVASSASFASINEPSQPIATVSLIDNDKVKLIVAPEKATATITLKDAVGHVLYSSNVNLEDGIQQKFDISHLSTGVYQLSVSVGKEHTVKSFTVAEVPSQQVVTLEGE</sequence>
<dbReference type="KEGG" id="spib:G8759_15635"/>
<evidence type="ECO:0000313" key="2">
    <source>
        <dbReference type="EMBL" id="QIP13941.1"/>
    </source>
</evidence>
<reference evidence="2 3" key="1">
    <citation type="submission" date="2020-03" db="EMBL/GenBank/DDBJ databases">
        <authorList>
            <person name="Kim M.K."/>
        </authorList>
    </citation>
    <scope>NUCLEOTIDE SEQUENCE [LARGE SCALE GENOMIC DNA]</scope>
    <source>
        <strain evidence="2 3">BT328</strain>
    </source>
</reference>
<dbReference type="Gene3D" id="2.60.40.3080">
    <property type="match status" value="1"/>
</dbReference>
<dbReference type="EMBL" id="CP050063">
    <property type="protein sequence ID" value="QIP13941.1"/>
    <property type="molecule type" value="Genomic_DNA"/>
</dbReference>
<feature type="chain" id="PRO_5026242452" evidence="1">
    <location>
        <begin position="20"/>
        <end position="118"/>
    </location>
</feature>
<feature type="signal peptide" evidence="1">
    <location>
        <begin position="1"/>
        <end position="19"/>
    </location>
</feature>
<proteinExistence type="predicted"/>
<dbReference type="Pfam" id="PF11589">
    <property type="entry name" value="DUF3244"/>
    <property type="match status" value="1"/>
</dbReference>